<dbReference type="InterPro" id="IPR036583">
    <property type="entry name" value="23S_rRNA_IVS_sf"/>
</dbReference>
<dbReference type="Proteomes" id="UP001189773">
    <property type="component" value="Unassembled WGS sequence"/>
</dbReference>
<evidence type="ECO:0000259" key="2">
    <source>
        <dbReference type="Pfam" id="PF22296"/>
    </source>
</evidence>
<feature type="compositionally biased region" description="Low complexity" evidence="1">
    <location>
        <begin position="113"/>
        <end position="123"/>
    </location>
</feature>
<dbReference type="Pfam" id="PF22296">
    <property type="entry name" value="bAvd"/>
    <property type="match status" value="1"/>
</dbReference>
<dbReference type="InterPro" id="IPR055360">
    <property type="entry name" value="bAvd"/>
</dbReference>
<accession>A0ABN9IT15</accession>
<dbReference type="EMBL" id="CATZAR010000005">
    <property type="protein sequence ID" value="CAJ0792207.1"/>
    <property type="molecule type" value="Genomic_DNA"/>
</dbReference>
<feature type="region of interest" description="Disordered" evidence="1">
    <location>
        <begin position="104"/>
        <end position="123"/>
    </location>
</feature>
<sequence>MAAAKHLPVYKVAYDLFGVVTGAVRNMPRDLKQIVGSRLANEAMEIVMLIFRANSAANKVPHLDDLLERLEVINLSLRLAHDMQLIGIKPYAAAIALTDQVGKQVGGWRKHSASSPAAPRSRP</sequence>
<dbReference type="CDD" id="cd16376">
    <property type="entry name" value="Avd_like"/>
    <property type="match status" value="1"/>
</dbReference>
<proteinExistence type="predicted"/>
<evidence type="ECO:0000313" key="3">
    <source>
        <dbReference type="EMBL" id="CAJ0792207.1"/>
    </source>
</evidence>
<organism evidence="3 4">
    <name type="scientific">Ralstonia thomasii</name>
    <dbReference type="NCBI Taxonomy" id="3058596"/>
    <lineage>
        <taxon>Bacteria</taxon>
        <taxon>Pseudomonadati</taxon>
        <taxon>Pseudomonadota</taxon>
        <taxon>Betaproteobacteria</taxon>
        <taxon>Burkholderiales</taxon>
        <taxon>Burkholderiaceae</taxon>
        <taxon>Ralstonia</taxon>
    </lineage>
</organism>
<dbReference type="Gene3D" id="1.20.1440.60">
    <property type="entry name" value="23S rRNA-intervening sequence"/>
    <property type="match status" value="1"/>
</dbReference>
<name>A0ABN9IT15_9RALS</name>
<protein>
    <recommendedName>
        <fullName evidence="2">bAvd-like domain-containing protein</fullName>
    </recommendedName>
</protein>
<dbReference type="RefSeq" id="WP_012436161.1">
    <property type="nucleotide sequence ID" value="NZ_CATWDO010000003.1"/>
</dbReference>
<evidence type="ECO:0000256" key="1">
    <source>
        <dbReference type="SAM" id="MobiDB-lite"/>
    </source>
</evidence>
<feature type="domain" description="bAvd-like" evidence="2">
    <location>
        <begin position="15"/>
        <end position="110"/>
    </location>
</feature>
<evidence type="ECO:0000313" key="4">
    <source>
        <dbReference type="Proteomes" id="UP001189773"/>
    </source>
</evidence>
<keyword evidence="4" id="KW-1185">Reference proteome</keyword>
<gene>
    <name evidence="3" type="ORF">LMG18095_02282</name>
</gene>
<comment type="caution">
    <text evidence="3">The sequence shown here is derived from an EMBL/GenBank/DDBJ whole genome shotgun (WGS) entry which is preliminary data.</text>
</comment>
<reference evidence="3 4" key="1">
    <citation type="submission" date="2023-07" db="EMBL/GenBank/DDBJ databases">
        <authorList>
            <person name="Peeters C."/>
        </authorList>
    </citation>
    <scope>NUCLEOTIDE SEQUENCE [LARGE SCALE GENOMIC DNA]</scope>
    <source>
        <strain evidence="3 4">LMG 18095</strain>
    </source>
</reference>